<dbReference type="Pfam" id="PF02797">
    <property type="entry name" value="Chal_sti_synt_C"/>
    <property type="match status" value="1"/>
</dbReference>
<evidence type="ECO:0000256" key="1">
    <source>
        <dbReference type="ARBA" id="ARBA00005531"/>
    </source>
</evidence>
<organism evidence="6 7">
    <name type="scientific">Candidatus Agrococcus pullicola</name>
    <dbReference type="NCBI Taxonomy" id="2838429"/>
    <lineage>
        <taxon>Bacteria</taxon>
        <taxon>Bacillati</taxon>
        <taxon>Actinomycetota</taxon>
        <taxon>Actinomycetes</taxon>
        <taxon>Micrococcales</taxon>
        <taxon>Microbacteriaceae</taxon>
        <taxon>Agrococcus</taxon>
    </lineage>
</organism>
<feature type="domain" description="Chalcone/stilbene synthase C-terminal" evidence="5">
    <location>
        <begin position="233"/>
        <end position="354"/>
    </location>
</feature>
<evidence type="ECO:0000256" key="3">
    <source>
        <dbReference type="PIRSR" id="PIRSR000451-1"/>
    </source>
</evidence>
<dbReference type="InterPro" id="IPR016039">
    <property type="entry name" value="Thiolase-like"/>
</dbReference>
<keyword evidence="2" id="KW-0808">Transferase</keyword>
<name>A0A9D2C806_9MICO</name>
<dbReference type="Proteomes" id="UP000824005">
    <property type="component" value="Unassembled WGS sequence"/>
</dbReference>
<dbReference type="GO" id="GO:0016747">
    <property type="term" value="F:acyltransferase activity, transferring groups other than amino-acyl groups"/>
    <property type="evidence" value="ECO:0007669"/>
    <property type="project" value="InterPro"/>
</dbReference>
<feature type="domain" description="Chalcone/stilbene synthase N-terminal" evidence="4">
    <location>
        <begin position="4"/>
        <end position="211"/>
    </location>
</feature>
<dbReference type="PANTHER" id="PTHR11877:SF46">
    <property type="entry name" value="TYPE III POLYKETIDE SYNTHASE A"/>
    <property type="match status" value="1"/>
</dbReference>
<evidence type="ECO:0000256" key="2">
    <source>
        <dbReference type="ARBA" id="ARBA00022679"/>
    </source>
</evidence>
<dbReference type="SUPFAM" id="SSF53901">
    <property type="entry name" value="Thiolase-like"/>
    <property type="match status" value="2"/>
</dbReference>
<evidence type="ECO:0000313" key="6">
    <source>
        <dbReference type="EMBL" id="HIY64757.1"/>
    </source>
</evidence>
<dbReference type="Gene3D" id="3.40.47.10">
    <property type="match status" value="2"/>
</dbReference>
<reference evidence="6" key="1">
    <citation type="journal article" date="2021" name="PeerJ">
        <title>Extensive microbial diversity within the chicken gut microbiome revealed by metagenomics and culture.</title>
        <authorList>
            <person name="Gilroy R."/>
            <person name="Ravi A."/>
            <person name="Getino M."/>
            <person name="Pursley I."/>
            <person name="Horton D.L."/>
            <person name="Alikhan N.F."/>
            <person name="Baker D."/>
            <person name="Gharbi K."/>
            <person name="Hall N."/>
            <person name="Watson M."/>
            <person name="Adriaenssens E.M."/>
            <person name="Foster-Nyarko E."/>
            <person name="Jarju S."/>
            <person name="Secka A."/>
            <person name="Antonio M."/>
            <person name="Oren A."/>
            <person name="Chaudhuri R.R."/>
            <person name="La Ragione R."/>
            <person name="Hildebrand F."/>
            <person name="Pallen M.J."/>
        </authorList>
    </citation>
    <scope>NUCLEOTIDE SEQUENCE</scope>
    <source>
        <strain evidence="6">ChiGjej1B1-98</strain>
    </source>
</reference>
<evidence type="ECO:0000259" key="4">
    <source>
        <dbReference type="Pfam" id="PF00195"/>
    </source>
</evidence>
<dbReference type="InterPro" id="IPR001099">
    <property type="entry name" value="Chalcone/stilbene_synt_N"/>
</dbReference>
<dbReference type="GO" id="GO:0030639">
    <property type="term" value="P:polyketide biosynthetic process"/>
    <property type="evidence" value="ECO:0007669"/>
    <property type="project" value="TreeGrafter"/>
</dbReference>
<dbReference type="PIRSF" id="PIRSF000451">
    <property type="entry name" value="PKS_III"/>
    <property type="match status" value="1"/>
</dbReference>
<comment type="caution">
    <text evidence="6">The sequence shown here is derived from an EMBL/GenBank/DDBJ whole genome shotgun (WGS) entry which is preliminary data.</text>
</comment>
<dbReference type="InterPro" id="IPR012328">
    <property type="entry name" value="Chalcone/stilbene_synt_C"/>
</dbReference>
<evidence type="ECO:0000259" key="5">
    <source>
        <dbReference type="Pfam" id="PF02797"/>
    </source>
</evidence>
<comment type="similarity">
    <text evidence="1">Belongs to the thiolase-like superfamily. Chalcone/stilbene synthases family.</text>
</comment>
<dbReference type="Pfam" id="PF00195">
    <property type="entry name" value="Chal_sti_synt_N"/>
    <property type="match status" value="1"/>
</dbReference>
<dbReference type="AlphaFoldDB" id="A0A9D2C806"/>
<proteinExistence type="inferred from homology"/>
<feature type="active site" description="Acyl-thioester intermediate" evidence="3">
    <location>
        <position position="151"/>
    </location>
</feature>
<dbReference type="EMBL" id="DXDC01000013">
    <property type="protein sequence ID" value="HIY64757.1"/>
    <property type="molecule type" value="Genomic_DNA"/>
</dbReference>
<dbReference type="CDD" id="cd00831">
    <property type="entry name" value="CHS_like"/>
    <property type="match status" value="1"/>
</dbReference>
<dbReference type="InterPro" id="IPR011141">
    <property type="entry name" value="Polyketide_synthase_type-III"/>
</dbReference>
<evidence type="ECO:0000313" key="7">
    <source>
        <dbReference type="Proteomes" id="UP000824005"/>
    </source>
</evidence>
<dbReference type="PANTHER" id="PTHR11877">
    <property type="entry name" value="HYDROXYMETHYLGLUTARYL-COA SYNTHASE"/>
    <property type="match status" value="1"/>
</dbReference>
<reference evidence="6" key="2">
    <citation type="submission" date="2021-04" db="EMBL/GenBank/DDBJ databases">
        <authorList>
            <person name="Gilroy R."/>
        </authorList>
    </citation>
    <scope>NUCLEOTIDE SEQUENCE</scope>
    <source>
        <strain evidence="6">ChiGjej1B1-98</strain>
    </source>
</reference>
<protein>
    <submittedName>
        <fullName evidence="6">Type III polyketide synthase</fullName>
    </submittedName>
</protein>
<accession>A0A9D2C806</accession>
<sequence length="362" mass="38592">MSTKLLSIGTAVPNGSLQQGRLRDFFASQPGIDSRTRRIITAAFDHSGIDRRHAAIDLLDDNSGQFTDADGKLLQPTTGERNSVYRKQAPLLFATASQQALRRAAMEPDEVTHVITASCTGFFAPGPEFRLVRDLGLRDTVERYHLGFMGCAAAFPALRAAKRICDAMPGAVALVACAELCSLHIRSSEDSEQIVSSAVFADGAAAAVVTSCESRDRTALLEVGAFSTATTSDGEADMDWDIGDSGFDMRLTPEVPRIVGREISGVVGSARGHDRVDAWAVHPGGKAVLDRVQQSLELSDHDMAASRAVLREFGNMSSATVLFILERILADDTLPHGASVFGVAFGPGLTVETAQFTRIGSP</sequence>
<gene>
    <name evidence="6" type="ORF">H9830_00595</name>
</gene>